<evidence type="ECO:0000313" key="1">
    <source>
        <dbReference type="EMBL" id="KNY26932.1"/>
    </source>
</evidence>
<dbReference type="EMBL" id="LGTC01000001">
    <property type="protein sequence ID" value="KNY26932.1"/>
    <property type="molecule type" value="Genomic_DNA"/>
</dbReference>
<gene>
    <name evidence="1" type="ORF">Bccel_2197</name>
</gene>
<accession>A0A0L6JNK3</accession>
<evidence type="ECO:0000313" key="2">
    <source>
        <dbReference type="Proteomes" id="UP000036923"/>
    </source>
</evidence>
<organism evidence="1 2">
    <name type="scientific">Pseudobacteroides cellulosolvens ATCC 35603 = DSM 2933</name>
    <dbReference type="NCBI Taxonomy" id="398512"/>
    <lineage>
        <taxon>Bacteria</taxon>
        <taxon>Bacillati</taxon>
        <taxon>Bacillota</taxon>
        <taxon>Clostridia</taxon>
        <taxon>Eubacteriales</taxon>
        <taxon>Oscillospiraceae</taxon>
        <taxon>Pseudobacteroides</taxon>
    </lineage>
</organism>
<protein>
    <submittedName>
        <fullName evidence="1">Uncharacterized protein</fullName>
    </submittedName>
</protein>
<name>A0A0L6JNK3_9FIRM</name>
<dbReference type="Proteomes" id="UP000036923">
    <property type="component" value="Unassembled WGS sequence"/>
</dbReference>
<comment type="caution">
    <text evidence="1">The sequence shown here is derived from an EMBL/GenBank/DDBJ whole genome shotgun (WGS) entry which is preliminary data.</text>
</comment>
<dbReference type="RefSeq" id="WP_036945551.1">
    <property type="nucleotide sequence ID" value="NZ_JQKC01000057.1"/>
</dbReference>
<dbReference type="AlphaFoldDB" id="A0A0L6JNK3"/>
<dbReference type="eggNOG" id="ENOG5032ZIQ">
    <property type="taxonomic scope" value="Bacteria"/>
</dbReference>
<sequence>MKNCFIEFIINNSERFDMLQNMFKLLKEEKEIDLIDFRDSKWFDFFDEESLMSFWWPTEQDIKEYNKLWNESSFINRFFDPRLNKKWDFESMLYAFKNGEYELVSCERVDKHVGRIEYYPFSWPYGGSEVFKALIESYGFMITKEEV</sequence>
<proteinExistence type="predicted"/>
<keyword evidence="2" id="KW-1185">Reference proteome</keyword>
<reference evidence="2" key="1">
    <citation type="submission" date="2015-07" db="EMBL/GenBank/DDBJ databases">
        <title>Near-Complete Genome Sequence of the Cellulolytic Bacterium Bacteroides (Pseudobacteroides) cellulosolvens ATCC 35603.</title>
        <authorList>
            <person name="Dassa B."/>
            <person name="Utturkar S.M."/>
            <person name="Klingeman D.M."/>
            <person name="Hurt R.A."/>
            <person name="Keller M."/>
            <person name="Xu J."/>
            <person name="Reddy Y.H.K."/>
            <person name="Borovok I."/>
            <person name="Grinberg I.R."/>
            <person name="Lamed R."/>
            <person name="Zhivin O."/>
            <person name="Bayer E.A."/>
            <person name="Brown S.D."/>
        </authorList>
    </citation>
    <scope>NUCLEOTIDE SEQUENCE [LARGE SCALE GENOMIC DNA]</scope>
    <source>
        <strain evidence="2">DSM 2933</strain>
    </source>
</reference>
<dbReference type="STRING" id="398512.Bccel_2197"/>